<dbReference type="Proteomes" id="UP001157418">
    <property type="component" value="Unassembled WGS sequence"/>
</dbReference>
<dbReference type="PANTHER" id="PTHR31973:SF188">
    <property type="entry name" value="POLYPROTEIN, PUTATIVE-RELATED"/>
    <property type="match status" value="1"/>
</dbReference>
<name>A0AAU9PKX8_9ASTR</name>
<feature type="domain" description="Transposase MuDR plant" evidence="1">
    <location>
        <begin position="3"/>
        <end position="64"/>
    </location>
</feature>
<sequence>MTVNSKFENVVDFRRALNNFAVKNEFNYYIQKSDPTRFTTRCENLECEWRIHASVMQDEVTIEVQKMVEVHTCTRSNKGGNKRVTQGCIANVVTAKLKYDGDISPIELRNWIMKTYNVDVSYLKVLDVVNMDTVKRHVKIPHLNVSIEVKHTPLKGYSNFPFFH</sequence>
<dbReference type="PANTHER" id="PTHR31973">
    <property type="entry name" value="POLYPROTEIN, PUTATIVE-RELATED"/>
    <property type="match status" value="1"/>
</dbReference>
<accession>A0AAU9PKX8</accession>
<evidence type="ECO:0000259" key="1">
    <source>
        <dbReference type="Pfam" id="PF03108"/>
    </source>
</evidence>
<dbReference type="InterPro" id="IPR004332">
    <property type="entry name" value="Transposase_MuDR"/>
</dbReference>
<gene>
    <name evidence="2" type="ORF">LVIROSA_LOCUS35783</name>
</gene>
<comment type="caution">
    <text evidence="2">The sequence shown here is derived from an EMBL/GenBank/DDBJ whole genome shotgun (WGS) entry which is preliminary data.</text>
</comment>
<evidence type="ECO:0000313" key="2">
    <source>
        <dbReference type="EMBL" id="CAH1450351.1"/>
    </source>
</evidence>
<dbReference type="Pfam" id="PF03108">
    <property type="entry name" value="DBD_Tnp_Mut"/>
    <property type="match status" value="1"/>
</dbReference>
<keyword evidence="3" id="KW-1185">Reference proteome</keyword>
<protein>
    <recommendedName>
        <fullName evidence="1">Transposase MuDR plant domain-containing protein</fullName>
    </recommendedName>
</protein>
<dbReference type="EMBL" id="CAKMRJ010005634">
    <property type="protein sequence ID" value="CAH1450351.1"/>
    <property type="molecule type" value="Genomic_DNA"/>
</dbReference>
<proteinExistence type="predicted"/>
<organism evidence="2 3">
    <name type="scientific">Lactuca virosa</name>
    <dbReference type="NCBI Taxonomy" id="75947"/>
    <lineage>
        <taxon>Eukaryota</taxon>
        <taxon>Viridiplantae</taxon>
        <taxon>Streptophyta</taxon>
        <taxon>Embryophyta</taxon>
        <taxon>Tracheophyta</taxon>
        <taxon>Spermatophyta</taxon>
        <taxon>Magnoliopsida</taxon>
        <taxon>eudicotyledons</taxon>
        <taxon>Gunneridae</taxon>
        <taxon>Pentapetalae</taxon>
        <taxon>asterids</taxon>
        <taxon>campanulids</taxon>
        <taxon>Asterales</taxon>
        <taxon>Asteraceae</taxon>
        <taxon>Cichorioideae</taxon>
        <taxon>Cichorieae</taxon>
        <taxon>Lactucinae</taxon>
        <taxon>Lactuca</taxon>
    </lineage>
</organism>
<evidence type="ECO:0000313" key="3">
    <source>
        <dbReference type="Proteomes" id="UP001157418"/>
    </source>
</evidence>
<dbReference type="AlphaFoldDB" id="A0AAU9PKX8"/>
<reference evidence="2 3" key="1">
    <citation type="submission" date="2022-01" db="EMBL/GenBank/DDBJ databases">
        <authorList>
            <person name="Xiong W."/>
            <person name="Schranz E."/>
        </authorList>
    </citation>
    <scope>NUCLEOTIDE SEQUENCE [LARGE SCALE GENOMIC DNA]</scope>
</reference>